<evidence type="ECO:0000256" key="3">
    <source>
        <dbReference type="ARBA" id="ARBA00022517"/>
    </source>
</evidence>
<keyword evidence="3" id="KW-0690">Ribosome biogenesis</keyword>
<dbReference type="GO" id="GO:0030490">
    <property type="term" value="P:maturation of SSU-rRNA"/>
    <property type="evidence" value="ECO:0007669"/>
    <property type="project" value="TreeGrafter"/>
</dbReference>
<dbReference type="InterPro" id="IPR007276">
    <property type="entry name" value="Nop14"/>
</dbReference>
<evidence type="ECO:0000313" key="8">
    <source>
        <dbReference type="EMBL" id="CAE6463943.1"/>
    </source>
</evidence>
<name>A0A8H3GT13_9AGAM</name>
<feature type="compositionally biased region" description="Acidic residues" evidence="7">
    <location>
        <begin position="412"/>
        <end position="431"/>
    </location>
</feature>
<dbReference type="GO" id="GO:0032040">
    <property type="term" value="C:small-subunit processome"/>
    <property type="evidence" value="ECO:0007669"/>
    <property type="project" value="InterPro"/>
</dbReference>
<keyword evidence="5" id="KW-0539">Nucleus</keyword>
<dbReference type="EMBL" id="CAJMWZ010002846">
    <property type="protein sequence ID" value="CAE6463943.1"/>
    <property type="molecule type" value="Genomic_DNA"/>
</dbReference>
<evidence type="ECO:0000256" key="2">
    <source>
        <dbReference type="ARBA" id="ARBA00007466"/>
    </source>
</evidence>
<evidence type="ECO:0008006" key="10">
    <source>
        <dbReference type="Google" id="ProtNLM"/>
    </source>
</evidence>
<feature type="compositionally biased region" description="Basic residues" evidence="7">
    <location>
        <begin position="477"/>
        <end position="487"/>
    </location>
</feature>
<feature type="region of interest" description="Disordered" evidence="7">
    <location>
        <begin position="267"/>
        <end position="497"/>
    </location>
</feature>
<comment type="subcellular location">
    <subcellularLocation>
        <location evidence="1">Nucleus</location>
        <location evidence="1">Nucleolus</location>
    </subcellularLocation>
</comment>
<feature type="region of interest" description="Disordered" evidence="7">
    <location>
        <begin position="917"/>
        <end position="947"/>
    </location>
</feature>
<dbReference type="AlphaFoldDB" id="A0A8H3GT13"/>
<feature type="region of interest" description="Disordered" evidence="7">
    <location>
        <begin position="1"/>
        <end position="44"/>
    </location>
</feature>
<evidence type="ECO:0000256" key="6">
    <source>
        <dbReference type="ARBA" id="ARBA00024695"/>
    </source>
</evidence>
<feature type="compositionally biased region" description="Basic and acidic residues" evidence="7">
    <location>
        <begin position="298"/>
        <end position="369"/>
    </location>
</feature>
<dbReference type="PANTHER" id="PTHR23183:SF0">
    <property type="entry name" value="NUCLEOLAR PROTEIN 14"/>
    <property type="match status" value="1"/>
</dbReference>
<keyword evidence="4" id="KW-0698">rRNA processing</keyword>
<dbReference type="GO" id="GO:0030692">
    <property type="term" value="C:Noc4p-Nop14p complex"/>
    <property type="evidence" value="ECO:0007669"/>
    <property type="project" value="TreeGrafter"/>
</dbReference>
<evidence type="ECO:0000313" key="9">
    <source>
        <dbReference type="Proteomes" id="UP000663850"/>
    </source>
</evidence>
<evidence type="ECO:0000256" key="5">
    <source>
        <dbReference type="ARBA" id="ARBA00023242"/>
    </source>
</evidence>
<feature type="compositionally biased region" description="Basic and acidic residues" evidence="7">
    <location>
        <begin position="31"/>
        <end position="44"/>
    </location>
</feature>
<evidence type="ECO:0000256" key="4">
    <source>
        <dbReference type="ARBA" id="ARBA00022552"/>
    </source>
</evidence>
<comment type="caution">
    <text evidence="8">The sequence shown here is derived from an EMBL/GenBank/DDBJ whole genome shotgun (WGS) entry which is preliminary data.</text>
</comment>
<dbReference type="Pfam" id="PF04147">
    <property type="entry name" value="Nop14"/>
    <property type="match status" value="1"/>
</dbReference>
<organism evidence="8 9">
    <name type="scientific">Rhizoctonia solani</name>
    <dbReference type="NCBI Taxonomy" id="456999"/>
    <lineage>
        <taxon>Eukaryota</taxon>
        <taxon>Fungi</taxon>
        <taxon>Dikarya</taxon>
        <taxon>Basidiomycota</taxon>
        <taxon>Agaricomycotina</taxon>
        <taxon>Agaricomycetes</taxon>
        <taxon>Cantharellales</taxon>
        <taxon>Ceratobasidiaceae</taxon>
        <taxon>Rhizoctonia</taxon>
    </lineage>
</organism>
<dbReference type="PANTHER" id="PTHR23183">
    <property type="entry name" value="NOP14"/>
    <property type="match status" value="1"/>
</dbReference>
<sequence>MAKTSQLKQLKSALSSVGLSRNSQSRKQKKRSGDGTAVEKAKKAAKLEAIQRRLNPFDERVTRVKHDVGGRKLKGVVGRPGVSRQAGLEQRKKTLLVEYDQRDHAGGIIDRRFGENDATMNPEERMLERFTRERQRQAKGTAFNLEDDEELTHYGQSLNALDDFDGAGIQLDDEEKSGQIDANVVRHDHFGGFDDEKEDEVESSFENLKLLLNFDSQPERKKSKAEVMSEIISKSKAYKAERQEQREADDNARHQLDQDFASIRDLLYAPAPPDPSSSGSNSIPLGKPRTQSAPTNETKSDQADTSTTEEKTGPTAKTNEDYDQFVRELVFDKRSRPTDRLKTEEELAREAAEALEKAEKSRLRRMRGEESEDEDERSGKRRRVAQADDLEDDFVGDDDDVHGLGTGLKAQDDEDDETGESGEEEEEESGEEGGTGQESDDGEESEEFDPSDLSDGAGEEDGLVEGEVEDLVASHSRPPKSRGKGKGAPKSTLPFTFPFPSSHGELLEILEDVREEDIPTVIHRIRVQYHPSLAEGNKQKLQSLVGILLDHTLHATSSPTPSFSLVSSLTPHIYALSSAYPITSAQAFISKLTLMQKNFARGLAHGALSTDARTWPGAAELALLRLVGVIWSTSDLNHAVGTPAMLLIGQYLAQARVRNLRDIASGLFLCTLVSQVCLRVILQAIRARSGSKRFVPEAINFLANTCLHLAPHKFTSSNLPGWFPAADLESLSDLRLKPSSKLTPNIPNLSILLNLEGDGEPQDKVDLLALAFTLLAKFAQMYASLSGFIEVFEPVKKVLEGLSLGKHSSELQKRHSTTLDALSRTLKHSLSARNPLKLQAHKPIPIATYVPQFDAQYSGRQPHDPDHERAASAKLRAEYRKERKGALRELRKDNKFLAAERAKRQEEVDTAYKQRMARVAGEMHSERAEQKQMEREKKREKKRAGRK</sequence>
<evidence type="ECO:0000256" key="7">
    <source>
        <dbReference type="SAM" id="MobiDB-lite"/>
    </source>
</evidence>
<dbReference type="Proteomes" id="UP000663850">
    <property type="component" value="Unassembled WGS sequence"/>
</dbReference>
<accession>A0A8H3GT13</accession>
<proteinExistence type="inferred from homology"/>
<evidence type="ECO:0000256" key="1">
    <source>
        <dbReference type="ARBA" id="ARBA00004604"/>
    </source>
</evidence>
<comment type="similarity">
    <text evidence="2">Belongs to the NOP14 family.</text>
</comment>
<feature type="compositionally biased region" description="Acidic residues" evidence="7">
    <location>
        <begin position="388"/>
        <end position="400"/>
    </location>
</feature>
<protein>
    <recommendedName>
        <fullName evidence="10">Nucleolar complex protein 14</fullName>
    </recommendedName>
</protein>
<feature type="compositionally biased region" description="Basic and acidic residues" evidence="7">
    <location>
        <begin position="921"/>
        <end position="937"/>
    </location>
</feature>
<comment type="function">
    <text evidence="6">Involved in nucleolar processing of pre-18S ribosomal RNA. Has a role in the nuclear export of 40S pre-ribosomal subunit to the cytoplasm.</text>
</comment>
<feature type="compositionally biased region" description="Basic residues" evidence="7">
    <location>
        <begin position="938"/>
        <end position="947"/>
    </location>
</feature>
<feature type="compositionally biased region" description="Acidic residues" evidence="7">
    <location>
        <begin position="438"/>
        <end position="470"/>
    </location>
</feature>
<feature type="compositionally biased region" description="Low complexity" evidence="7">
    <location>
        <begin position="1"/>
        <end position="16"/>
    </location>
</feature>
<gene>
    <name evidence="8" type="ORF">RDB_LOCUS54742</name>
</gene>
<reference evidence="8" key="1">
    <citation type="submission" date="2021-01" db="EMBL/GenBank/DDBJ databases">
        <authorList>
            <person name="Kaushik A."/>
        </authorList>
    </citation>
    <scope>NUCLEOTIDE SEQUENCE</scope>
    <source>
        <strain evidence="8">Type strain: AG8-Rh-89/</strain>
    </source>
</reference>